<sequence length="410" mass="43339">MRRVVITGLGAVSPLGHDVETTFENLLQGKSGIVSVSKFDTTNYPSRIAGEVRDLDISPYLTPKEAKKVDQFIQYALVAAAEAFDDCGIDLEKVDLNRFGTLIGSGIGGLPMIERQHKILLEKGPRRITPFFIPSLIINLASGHVSIKYGLKGPSSAPATACATGTHAIGDAFRMIQHKHADLMIAGGTEAVVTGLAMAGFGSMKALSTRNDEPDKASRPFDRDRDGFVLGEGCGLLVMEEYEHARARGAKIYAEITGYGMSSDAFHITSPSEDGDGPIRAMQAALADAEVNPEEIDLVNAHGTSTPAGDAIEARAIANVFGDNTKELMVHSTKSMIGHLLGAAGGMEAVILAKSLQTGKIHPTANLDNVDSSVAFDPLQGDAREKDISIGLSNSFGFGGTNGSLVFKKI</sequence>
<keyword evidence="10 11" id="KW-0012">Acyltransferase</keyword>
<evidence type="ECO:0000256" key="8">
    <source>
        <dbReference type="ARBA" id="ARBA00023098"/>
    </source>
</evidence>
<dbReference type="RefSeq" id="WP_237384027.1">
    <property type="nucleotide sequence ID" value="NZ_CP071793.1"/>
</dbReference>
<evidence type="ECO:0000256" key="13">
    <source>
        <dbReference type="RuleBase" id="RU003694"/>
    </source>
</evidence>
<dbReference type="Proteomes" id="UP000663929">
    <property type="component" value="Chromosome"/>
</dbReference>
<feature type="domain" description="Ketosynthase family 3 (KS3)" evidence="14">
    <location>
        <begin position="1"/>
        <end position="409"/>
    </location>
</feature>
<dbReference type="Pfam" id="PF02801">
    <property type="entry name" value="Ketoacyl-synt_C"/>
    <property type="match status" value="1"/>
</dbReference>
<evidence type="ECO:0000256" key="11">
    <source>
        <dbReference type="PIRNR" id="PIRNR000447"/>
    </source>
</evidence>
<dbReference type="PANTHER" id="PTHR11712:SF336">
    <property type="entry name" value="3-OXOACYL-[ACYL-CARRIER-PROTEIN] SYNTHASE, MITOCHONDRIAL"/>
    <property type="match status" value="1"/>
</dbReference>
<dbReference type="GO" id="GO:0005829">
    <property type="term" value="C:cytosol"/>
    <property type="evidence" value="ECO:0007669"/>
    <property type="project" value="TreeGrafter"/>
</dbReference>
<keyword evidence="5 11" id="KW-0444">Lipid biosynthesis</keyword>
<dbReference type="InterPro" id="IPR016039">
    <property type="entry name" value="Thiolase-like"/>
</dbReference>
<dbReference type="InterPro" id="IPR020841">
    <property type="entry name" value="PKS_Beta-ketoAc_synthase_dom"/>
</dbReference>
<evidence type="ECO:0000256" key="4">
    <source>
        <dbReference type="ARBA" id="ARBA00014657"/>
    </source>
</evidence>
<evidence type="ECO:0000313" key="15">
    <source>
        <dbReference type="EMBL" id="QTD53927.1"/>
    </source>
</evidence>
<comment type="catalytic activity">
    <reaction evidence="11">
        <text>(9Z)-hexadecenoyl-[ACP] + malonyl-[ACP] + H(+) = 3-oxo-(11Z)-octadecenoyl-[ACP] + holo-[ACP] + CO2</text>
        <dbReference type="Rhea" id="RHEA:55040"/>
        <dbReference type="Rhea" id="RHEA-COMP:9623"/>
        <dbReference type="Rhea" id="RHEA-COMP:9685"/>
        <dbReference type="Rhea" id="RHEA-COMP:10800"/>
        <dbReference type="Rhea" id="RHEA-COMP:14074"/>
        <dbReference type="ChEBI" id="CHEBI:15378"/>
        <dbReference type="ChEBI" id="CHEBI:16526"/>
        <dbReference type="ChEBI" id="CHEBI:64479"/>
        <dbReference type="ChEBI" id="CHEBI:78449"/>
        <dbReference type="ChEBI" id="CHEBI:83989"/>
        <dbReference type="ChEBI" id="CHEBI:138538"/>
        <dbReference type="EC" id="2.3.1.179"/>
    </reaction>
</comment>
<proteinExistence type="inferred from homology"/>
<keyword evidence="7" id="KW-0276">Fatty acid metabolism</keyword>
<dbReference type="SMART" id="SM00825">
    <property type="entry name" value="PKS_KS"/>
    <property type="match status" value="1"/>
</dbReference>
<dbReference type="NCBIfam" id="NF004970">
    <property type="entry name" value="PRK06333.1"/>
    <property type="match status" value="1"/>
</dbReference>
<dbReference type="AlphaFoldDB" id="A0A8A4TX56"/>
<organism evidence="15 16">
    <name type="scientific">Sulfidibacter corallicola</name>
    <dbReference type="NCBI Taxonomy" id="2818388"/>
    <lineage>
        <taxon>Bacteria</taxon>
        <taxon>Pseudomonadati</taxon>
        <taxon>Acidobacteriota</taxon>
        <taxon>Holophagae</taxon>
        <taxon>Acanthopleuribacterales</taxon>
        <taxon>Acanthopleuribacteraceae</taxon>
        <taxon>Sulfidibacter</taxon>
    </lineage>
</organism>
<dbReference type="UniPathway" id="UPA00094"/>
<evidence type="ECO:0000313" key="16">
    <source>
        <dbReference type="Proteomes" id="UP000663929"/>
    </source>
</evidence>
<dbReference type="EMBL" id="CP071793">
    <property type="protein sequence ID" value="QTD53927.1"/>
    <property type="molecule type" value="Genomic_DNA"/>
</dbReference>
<evidence type="ECO:0000256" key="6">
    <source>
        <dbReference type="ARBA" id="ARBA00022679"/>
    </source>
</evidence>
<evidence type="ECO:0000256" key="7">
    <source>
        <dbReference type="ARBA" id="ARBA00022832"/>
    </source>
</evidence>
<dbReference type="GO" id="GO:0004315">
    <property type="term" value="F:3-oxoacyl-[acyl-carrier-protein] synthase activity"/>
    <property type="evidence" value="ECO:0007669"/>
    <property type="project" value="UniProtKB-UniRule"/>
</dbReference>
<dbReference type="Gene3D" id="3.40.47.10">
    <property type="match status" value="1"/>
</dbReference>
<dbReference type="InterPro" id="IPR017568">
    <property type="entry name" value="3-oxoacyl-ACP_synth-2"/>
</dbReference>
<dbReference type="NCBIfam" id="NF005589">
    <property type="entry name" value="PRK07314.1"/>
    <property type="match status" value="1"/>
</dbReference>
<evidence type="ECO:0000259" key="14">
    <source>
        <dbReference type="PROSITE" id="PS52004"/>
    </source>
</evidence>
<dbReference type="NCBIfam" id="TIGR03150">
    <property type="entry name" value="fabF"/>
    <property type="match status" value="1"/>
</dbReference>
<dbReference type="KEGG" id="scor:J3U87_15875"/>
<comment type="function">
    <text evidence="11">Involved in the type II fatty acid elongation cycle. Catalyzes the elongation of a wide range of acyl-ACP by the addition of two carbons from malonyl-ACP to an acyl acceptor. Can efficiently catalyze the conversion of palmitoleoyl-ACP (cis-hexadec-9-enoyl-ACP) to cis-vaccenoyl-ACP (cis-octadec-11-enoyl-ACP), an essential step in the thermal regulation of fatty acid composition.</text>
</comment>
<reference evidence="15" key="1">
    <citation type="submission" date="2021-03" db="EMBL/GenBank/DDBJ databases">
        <title>Acanthopleuribacteraceae sp. M133.</title>
        <authorList>
            <person name="Wang G."/>
        </authorList>
    </citation>
    <scope>NUCLEOTIDE SEQUENCE</scope>
    <source>
        <strain evidence="15">M133</strain>
    </source>
</reference>
<comment type="catalytic activity">
    <reaction evidence="11">
        <text>a fatty acyl-[ACP] + malonyl-[ACP] + H(+) = a 3-oxoacyl-[ACP] + holo-[ACP] + CO2</text>
        <dbReference type="Rhea" id="RHEA:22836"/>
        <dbReference type="Rhea" id="RHEA-COMP:9623"/>
        <dbReference type="Rhea" id="RHEA-COMP:9685"/>
        <dbReference type="Rhea" id="RHEA-COMP:9916"/>
        <dbReference type="Rhea" id="RHEA-COMP:14125"/>
        <dbReference type="ChEBI" id="CHEBI:15378"/>
        <dbReference type="ChEBI" id="CHEBI:16526"/>
        <dbReference type="ChEBI" id="CHEBI:64479"/>
        <dbReference type="ChEBI" id="CHEBI:78449"/>
        <dbReference type="ChEBI" id="CHEBI:78776"/>
        <dbReference type="ChEBI" id="CHEBI:138651"/>
    </reaction>
</comment>
<evidence type="ECO:0000256" key="10">
    <source>
        <dbReference type="ARBA" id="ARBA00023315"/>
    </source>
</evidence>
<keyword evidence="16" id="KW-1185">Reference proteome</keyword>
<keyword evidence="8" id="KW-0443">Lipid metabolism</keyword>
<dbReference type="PIRSF" id="PIRSF000447">
    <property type="entry name" value="KAS_II"/>
    <property type="match status" value="1"/>
</dbReference>
<dbReference type="GO" id="GO:0006633">
    <property type="term" value="P:fatty acid biosynthetic process"/>
    <property type="evidence" value="ECO:0007669"/>
    <property type="project" value="UniProtKB-UniRule"/>
</dbReference>
<dbReference type="PANTHER" id="PTHR11712">
    <property type="entry name" value="POLYKETIDE SYNTHASE-RELATED"/>
    <property type="match status" value="1"/>
</dbReference>
<dbReference type="InterPro" id="IPR018201">
    <property type="entry name" value="Ketoacyl_synth_AS"/>
</dbReference>
<evidence type="ECO:0000256" key="2">
    <source>
        <dbReference type="ARBA" id="ARBA00008467"/>
    </source>
</evidence>
<feature type="active site" description="For beta-ketoacyl synthase activity" evidence="12">
    <location>
        <position position="162"/>
    </location>
</feature>
<dbReference type="InterPro" id="IPR014031">
    <property type="entry name" value="Ketoacyl_synth_C"/>
</dbReference>
<evidence type="ECO:0000256" key="1">
    <source>
        <dbReference type="ARBA" id="ARBA00005194"/>
    </source>
</evidence>
<dbReference type="CDD" id="cd00834">
    <property type="entry name" value="KAS_I_II"/>
    <property type="match status" value="1"/>
</dbReference>
<keyword evidence="9 11" id="KW-0275">Fatty acid biosynthesis</keyword>
<dbReference type="PROSITE" id="PS00606">
    <property type="entry name" value="KS3_1"/>
    <property type="match status" value="1"/>
</dbReference>
<comment type="pathway">
    <text evidence="1 11">Lipid metabolism; fatty acid biosynthesis.</text>
</comment>
<dbReference type="PROSITE" id="PS52004">
    <property type="entry name" value="KS3_2"/>
    <property type="match status" value="1"/>
</dbReference>
<evidence type="ECO:0000256" key="9">
    <source>
        <dbReference type="ARBA" id="ARBA00023160"/>
    </source>
</evidence>
<dbReference type="InterPro" id="IPR000794">
    <property type="entry name" value="Beta-ketoacyl_synthase"/>
</dbReference>
<dbReference type="FunFam" id="3.40.47.10:FF:000009">
    <property type="entry name" value="3-oxoacyl-[acyl-carrier-protein] synthase 2"/>
    <property type="match status" value="1"/>
</dbReference>
<protein>
    <recommendedName>
        <fullName evidence="4 11">3-oxoacyl-[acyl-carrier-protein] synthase 2</fullName>
        <ecNumber evidence="3 11">2.3.1.179</ecNumber>
    </recommendedName>
</protein>
<accession>A0A8A4TX56</accession>
<evidence type="ECO:0000256" key="5">
    <source>
        <dbReference type="ARBA" id="ARBA00022516"/>
    </source>
</evidence>
<dbReference type="SUPFAM" id="SSF53901">
    <property type="entry name" value="Thiolase-like"/>
    <property type="match status" value="2"/>
</dbReference>
<evidence type="ECO:0000256" key="3">
    <source>
        <dbReference type="ARBA" id="ARBA00012356"/>
    </source>
</evidence>
<dbReference type="Pfam" id="PF00109">
    <property type="entry name" value="ketoacyl-synt"/>
    <property type="match status" value="1"/>
</dbReference>
<comment type="similarity">
    <text evidence="2 11 13">Belongs to the thiolase-like superfamily. Beta-ketoacyl-ACP synthases family.</text>
</comment>
<evidence type="ECO:0000256" key="12">
    <source>
        <dbReference type="PIRSR" id="PIRSR000447-1"/>
    </source>
</evidence>
<gene>
    <name evidence="15" type="primary">fabF</name>
    <name evidence="15" type="ORF">J3U87_15875</name>
</gene>
<dbReference type="InterPro" id="IPR014030">
    <property type="entry name" value="Ketoacyl_synth_N"/>
</dbReference>
<dbReference type="EC" id="2.3.1.179" evidence="3 11"/>
<keyword evidence="6 11" id="KW-0808">Transferase</keyword>
<name>A0A8A4TX56_SULCO</name>